<dbReference type="InterPro" id="IPR003607">
    <property type="entry name" value="HD/PDEase_dom"/>
</dbReference>
<name>A0A2S4JJE2_9SPIO</name>
<dbReference type="SMART" id="SM00471">
    <property type="entry name" value="HDc"/>
    <property type="match status" value="1"/>
</dbReference>
<dbReference type="Pfam" id="PF01590">
    <property type="entry name" value="GAF"/>
    <property type="match status" value="1"/>
</dbReference>
<sequence length="407" mass="45323">MNIDRDPPPLVRWWHRLACDLRSGRGCRRKPDLLRGLENLAPGGALEDLISALHPLLAAHLPCDRVALAFLDPFGNVIAESAFSAMPRVHLDPGFSAVLSETTLPQVAEGGEARIIGDLARHHDRVHRSRATRLILQEGLLSSITAPLYIQGRCLGFLFVSSREPYAYRDRDAQLVMDVAARLRERFYYSYLLQQVLAQSAEGFVALAQKKDNETSEHIIRMSRYSYLIAKQLLSGGYPVTPKFVREILWFSPMHDIGKIAIPDAILTKPGALDETEWEIMKSHVEEGESVVEAMNRSISASFSGDLLKTAREIVAGHHERWDGRGYPRGLAGEDIPLAGRIVAVADVFDALTTARPYKKAFPLDAALEMMSREEGAQFDPRIFAAFLEALPAITEVYRELQGTDDP</sequence>
<dbReference type="AlphaFoldDB" id="A0A2S4JJE2"/>
<organism evidence="2 3">
    <name type="scientific">Alkalispirochaeta sphaeroplastigenens</name>
    <dbReference type="NCBI Taxonomy" id="1187066"/>
    <lineage>
        <taxon>Bacteria</taxon>
        <taxon>Pseudomonadati</taxon>
        <taxon>Spirochaetota</taxon>
        <taxon>Spirochaetia</taxon>
        <taxon>Spirochaetales</taxon>
        <taxon>Spirochaetaceae</taxon>
        <taxon>Alkalispirochaeta</taxon>
    </lineage>
</organism>
<dbReference type="InterPro" id="IPR037522">
    <property type="entry name" value="HD_GYP_dom"/>
</dbReference>
<dbReference type="EMBL" id="LPWH01000093">
    <property type="protein sequence ID" value="POQ99664.1"/>
    <property type="molecule type" value="Genomic_DNA"/>
</dbReference>
<dbReference type="InterPro" id="IPR052020">
    <property type="entry name" value="Cyclic_di-GMP/3'3'-cGAMP_PDE"/>
</dbReference>
<dbReference type="Proteomes" id="UP000237350">
    <property type="component" value="Unassembled WGS sequence"/>
</dbReference>
<dbReference type="OrthoDB" id="9781505at2"/>
<reference evidence="3" key="1">
    <citation type="submission" date="2015-12" db="EMBL/GenBank/DDBJ databases">
        <authorList>
            <person name="Lodha T.D."/>
            <person name="Chintalapati S."/>
            <person name="Chintalapati V.R."/>
            <person name="Sravanthi T."/>
        </authorList>
    </citation>
    <scope>NUCLEOTIDE SEQUENCE [LARGE SCALE GENOMIC DNA]</scope>
    <source>
        <strain evidence="3">JC133</strain>
    </source>
</reference>
<comment type="caution">
    <text evidence="2">The sequence shown here is derived from an EMBL/GenBank/DDBJ whole genome shotgun (WGS) entry which is preliminary data.</text>
</comment>
<dbReference type="Pfam" id="PF13487">
    <property type="entry name" value="HD_5"/>
    <property type="match status" value="1"/>
</dbReference>
<dbReference type="RefSeq" id="WP_103680627.1">
    <property type="nucleotide sequence ID" value="NZ_LPWH01000093.1"/>
</dbReference>
<gene>
    <name evidence="2" type="ORF">AU468_10160</name>
</gene>
<dbReference type="SUPFAM" id="SSF55781">
    <property type="entry name" value="GAF domain-like"/>
    <property type="match status" value="1"/>
</dbReference>
<evidence type="ECO:0000313" key="3">
    <source>
        <dbReference type="Proteomes" id="UP000237350"/>
    </source>
</evidence>
<protein>
    <recommendedName>
        <fullName evidence="1">HD-GYP domain-containing protein</fullName>
    </recommendedName>
</protein>
<dbReference type="InterPro" id="IPR003018">
    <property type="entry name" value="GAF"/>
</dbReference>
<dbReference type="PROSITE" id="PS51832">
    <property type="entry name" value="HD_GYP"/>
    <property type="match status" value="1"/>
</dbReference>
<evidence type="ECO:0000313" key="2">
    <source>
        <dbReference type="EMBL" id="POQ99664.1"/>
    </source>
</evidence>
<dbReference type="InterPro" id="IPR029016">
    <property type="entry name" value="GAF-like_dom_sf"/>
</dbReference>
<proteinExistence type="predicted"/>
<dbReference type="Gene3D" id="1.10.3210.10">
    <property type="entry name" value="Hypothetical protein af1432"/>
    <property type="match status" value="1"/>
</dbReference>
<dbReference type="CDD" id="cd00077">
    <property type="entry name" value="HDc"/>
    <property type="match status" value="1"/>
</dbReference>
<keyword evidence="3" id="KW-1185">Reference proteome</keyword>
<dbReference type="SUPFAM" id="SSF109604">
    <property type="entry name" value="HD-domain/PDEase-like"/>
    <property type="match status" value="1"/>
</dbReference>
<accession>A0A2S4JJE2</accession>
<dbReference type="Gene3D" id="3.30.450.40">
    <property type="match status" value="1"/>
</dbReference>
<evidence type="ECO:0000259" key="1">
    <source>
        <dbReference type="PROSITE" id="PS51832"/>
    </source>
</evidence>
<dbReference type="PANTHER" id="PTHR45228">
    <property type="entry name" value="CYCLIC DI-GMP PHOSPHODIESTERASE TM_0186-RELATED"/>
    <property type="match status" value="1"/>
</dbReference>
<feature type="domain" description="HD-GYP" evidence="1">
    <location>
        <begin position="193"/>
        <end position="403"/>
    </location>
</feature>